<dbReference type="PANTHER" id="PTHR24346">
    <property type="entry name" value="MAP/MICROTUBULE AFFINITY-REGULATING KINASE"/>
    <property type="match status" value="1"/>
</dbReference>
<evidence type="ECO:0000256" key="8">
    <source>
        <dbReference type="RuleBase" id="RU000304"/>
    </source>
</evidence>
<keyword evidence="6 7" id="KW-0067">ATP-binding</keyword>
<evidence type="ECO:0000256" key="1">
    <source>
        <dbReference type="ARBA" id="ARBA00010791"/>
    </source>
</evidence>
<keyword evidence="5" id="KW-0418">Kinase</keyword>
<evidence type="ECO:0000313" key="11">
    <source>
        <dbReference type="EMBL" id="KAL0082611.1"/>
    </source>
</evidence>
<comment type="similarity">
    <text evidence="1">Belongs to the protein kinase superfamily. CAMK Ser/Thr protein kinase family. NIM1 subfamily.</text>
</comment>
<accession>A0ABR3AV13</accession>
<keyword evidence="2 8" id="KW-0723">Serine/threonine-protein kinase</keyword>
<gene>
    <name evidence="11" type="ORF">J3Q64DRAFT_1680403</name>
</gene>
<dbReference type="EMBL" id="JBCLYO010000015">
    <property type="protein sequence ID" value="KAL0082611.1"/>
    <property type="molecule type" value="Genomic_DNA"/>
</dbReference>
<keyword evidence="4 7" id="KW-0547">Nucleotide-binding</keyword>
<evidence type="ECO:0000256" key="7">
    <source>
        <dbReference type="PROSITE-ProRule" id="PRU10141"/>
    </source>
</evidence>
<name>A0ABR3AV13_PHYBL</name>
<evidence type="ECO:0000256" key="5">
    <source>
        <dbReference type="ARBA" id="ARBA00022777"/>
    </source>
</evidence>
<keyword evidence="12" id="KW-1185">Reference proteome</keyword>
<evidence type="ECO:0000256" key="4">
    <source>
        <dbReference type="ARBA" id="ARBA00022741"/>
    </source>
</evidence>
<dbReference type="PANTHER" id="PTHR24346:SF82">
    <property type="entry name" value="KP78A-RELATED"/>
    <property type="match status" value="1"/>
</dbReference>
<dbReference type="SMART" id="SM00220">
    <property type="entry name" value="S_TKc"/>
    <property type="match status" value="1"/>
</dbReference>
<feature type="compositionally biased region" description="Pro residues" evidence="9">
    <location>
        <begin position="367"/>
        <end position="380"/>
    </location>
</feature>
<evidence type="ECO:0000256" key="9">
    <source>
        <dbReference type="SAM" id="MobiDB-lite"/>
    </source>
</evidence>
<evidence type="ECO:0000256" key="6">
    <source>
        <dbReference type="ARBA" id="ARBA00022840"/>
    </source>
</evidence>
<evidence type="ECO:0000256" key="2">
    <source>
        <dbReference type="ARBA" id="ARBA00022527"/>
    </source>
</evidence>
<comment type="caution">
    <text evidence="11">The sequence shown here is derived from an EMBL/GenBank/DDBJ whole genome shotgun (WGS) entry which is preliminary data.</text>
</comment>
<reference evidence="11 12" key="1">
    <citation type="submission" date="2024-04" db="EMBL/GenBank/DDBJ databases">
        <title>Symmetric and asymmetric DNA N6-adenine methylation regulates different biological responses in Mucorales.</title>
        <authorList>
            <consortium name="Lawrence Berkeley National Laboratory"/>
            <person name="Lax C."/>
            <person name="Mondo S.J."/>
            <person name="Osorio-Concepcion M."/>
            <person name="Muszewska A."/>
            <person name="Corrochano-Luque M."/>
            <person name="Gutierrez G."/>
            <person name="Riley R."/>
            <person name="Lipzen A."/>
            <person name="Guo J."/>
            <person name="Hundley H."/>
            <person name="Amirebrahimi M."/>
            <person name="Ng V."/>
            <person name="Lorenzo-Gutierrez D."/>
            <person name="Binder U."/>
            <person name="Yang J."/>
            <person name="Song Y."/>
            <person name="Canovas D."/>
            <person name="Navarro E."/>
            <person name="Freitag M."/>
            <person name="Gabaldon T."/>
            <person name="Grigoriev I.V."/>
            <person name="Corrochano L.M."/>
            <person name="Nicolas F.E."/>
            <person name="Garre V."/>
        </authorList>
    </citation>
    <scope>NUCLEOTIDE SEQUENCE [LARGE SCALE GENOMIC DNA]</scope>
    <source>
        <strain evidence="11 12">L51</strain>
    </source>
</reference>
<feature type="binding site" evidence="7">
    <location>
        <position position="52"/>
    </location>
    <ligand>
        <name>ATP</name>
        <dbReference type="ChEBI" id="CHEBI:30616"/>
    </ligand>
</feature>
<dbReference type="PROSITE" id="PS50011">
    <property type="entry name" value="PROTEIN_KINASE_DOM"/>
    <property type="match status" value="1"/>
</dbReference>
<evidence type="ECO:0000313" key="12">
    <source>
        <dbReference type="Proteomes" id="UP001448207"/>
    </source>
</evidence>
<dbReference type="PROSITE" id="PS00108">
    <property type="entry name" value="PROTEIN_KINASE_ST"/>
    <property type="match status" value="1"/>
</dbReference>
<dbReference type="InterPro" id="IPR017441">
    <property type="entry name" value="Protein_kinase_ATP_BS"/>
</dbReference>
<evidence type="ECO:0000259" key="10">
    <source>
        <dbReference type="PROSITE" id="PS50011"/>
    </source>
</evidence>
<feature type="region of interest" description="Disordered" evidence="9">
    <location>
        <begin position="366"/>
        <end position="395"/>
    </location>
</feature>
<proteinExistence type="inferred from homology"/>
<dbReference type="Gene3D" id="1.10.510.10">
    <property type="entry name" value="Transferase(Phosphotransferase) domain 1"/>
    <property type="match status" value="1"/>
</dbReference>
<protein>
    <submittedName>
        <fullName evidence="11">Kinase-like domain-containing protein</fullName>
    </submittedName>
</protein>
<dbReference type="Proteomes" id="UP001448207">
    <property type="component" value="Unassembled WGS sequence"/>
</dbReference>
<organism evidence="11 12">
    <name type="scientific">Phycomyces blakesleeanus</name>
    <dbReference type="NCBI Taxonomy" id="4837"/>
    <lineage>
        <taxon>Eukaryota</taxon>
        <taxon>Fungi</taxon>
        <taxon>Fungi incertae sedis</taxon>
        <taxon>Mucoromycota</taxon>
        <taxon>Mucoromycotina</taxon>
        <taxon>Mucoromycetes</taxon>
        <taxon>Mucorales</taxon>
        <taxon>Phycomycetaceae</taxon>
        <taxon>Phycomyces</taxon>
    </lineage>
</organism>
<keyword evidence="3" id="KW-0808">Transferase</keyword>
<dbReference type="PROSITE" id="PS00107">
    <property type="entry name" value="PROTEIN_KINASE_ATP"/>
    <property type="match status" value="1"/>
</dbReference>
<dbReference type="InterPro" id="IPR000719">
    <property type="entry name" value="Prot_kinase_dom"/>
</dbReference>
<dbReference type="InterPro" id="IPR011009">
    <property type="entry name" value="Kinase-like_dom_sf"/>
</dbReference>
<sequence length="457" mass="50321">MTLQAIIENPQILLQTSIDDRSLQLESLLGIGAYGIVYLGRRIYSDRLYAVKLLTNLKASRHEVDIQAHLSGHPNILSVEKIVHEADLTFIILEYASEGDLFGAITHSHHGLVGNNHAIRHIFLQIIDAVQHCHQNNIAHRDLKPENILMFPDWHIKLADFGLATPQATSTEFGCGSTFYFSPECQGSALQSFGKMKGYDTKQNDIWSLGVILVNFVAGRNPWKRASMDDPTFAAFVNSPHTFFETILPCISDELTPILRRLFCLDPARRISLQELRLSIIRCRTFTRQDSFDLLSLLNSNPNLYPGTKLLPPGQDGLRASFNLDGPGTMSQTLLDYISDFTDDEDNYSLVDIYTLPCIPSTAQGSPPFPPPLSKLPPVPTHSTSAAPSYNSQMSSLASSSGSGLSLTSSSSSSSGFSLSLQGLQGLKIQSDPQASKTPTDCHYDTSFHLYDNSCVV</sequence>
<evidence type="ECO:0000256" key="3">
    <source>
        <dbReference type="ARBA" id="ARBA00022679"/>
    </source>
</evidence>
<dbReference type="SUPFAM" id="SSF56112">
    <property type="entry name" value="Protein kinase-like (PK-like)"/>
    <property type="match status" value="1"/>
</dbReference>
<dbReference type="InterPro" id="IPR008271">
    <property type="entry name" value="Ser/Thr_kinase_AS"/>
</dbReference>
<dbReference type="Pfam" id="PF00069">
    <property type="entry name" value="Pkinase"/>
    <property type="match status" value="1"/>
</dbReference>
<feature type="domain" description="Protein kinase" evidence="10">
    <location>
        <begin position="23"/>
        <end position="287"/>
    </location>
</feature>